<keyword evidence="7" id="KW-1185">Reference proteome</keyword>
<dbReference type="Proteomes" id="UP000266441">
    <property type="component" value="Unassembled WGS sequence"/>
</dbReference>
<comment type="caution">
    <text evidence="6">The sequence shown here is derived from an EMBL/GenBank/DDBJ whole genome shotgun (WGS) entry which is preliminary data.</text>
</comment>
<dbReference type="GO" id="GO:0005886">
    <property type="term" value="C:plasma membrane"/>
    <property type="evidence" value="ECO:0007669"/>
    <property type="project" value="UniProtKB-SubCell"/>
</dbReference>
<dbReference type="AlphaFoldDB" id="A0A399D2U3"/>
<evidence type="ECO:0000256" key="3">
    <source>
        <dbReference type="ARBA" id="ARBA00022989"/>
    </source>
</evidence>
<feature type="transmembrane region" description="Helical" evidence="5">
    <location>
        <begin position="78"/>
        <end position="98"/>
    </location>
</feature>
<feature type="transmembrane region" description="Helical" evidence="5">
    <location>
        <begin position="186"/>
        <end position="209"/>
    </location>
</feature>
<dbReference type="OrthoDB" id="1120993at2"/>
<keyword evidence="4 5" id="KW-0472">Membrane</keyword>
<dbReference type="Pfam" id="PF01925">
    <property type="entry name" value="TauE"/>
    <property type="match status" value="1"/>
</dbReference>
<evidence type="ECO:0000256" key="1">
    <source>
        <dbReference type="ARBA" id="ARBA00004141"/>
    </source>
</evidence>
<feature type="transmembrane region" description="Helical" evidence="5">
    <location>
        <begin position="50"/>
        <end position="71"/>
    </location>
</feature>
<organism evidence="6 7">
    <name type="scientific">Mariniphaga sediminis</name>
    <dbReference type="NCBI Taxonomy" id="1628158"/>
    <lineage>
        <taxon>Bacteria</taxon>
        <taxon>Pseudomonadati</taxon>
        <taxon>Bacteroidota</taxon>
        <taxon>Bacteroidia</taxon>
        <taxon>Marinilabiliales</taxon>
        <taxon>Prolixibacteraceae</taxon>
        <taxon>Mariniphaga</taxon>
    </lineage>
</organism>
<dbReference type="InterPro" id="IPR002781">
    <property type="entry name" value="TM_pro_TauE-like"/>
</dbReference>
<feature type="transmembrane region" description="Helical" evidence="5">
    <location>
        <begin position="153"/>
        <end position="180"/>
    </location>
</feature>
<keyword evidence="3 5" id="KW-1133">Transmembrane helix</keyword>
<accession>A0A399D2U3</accession>
<reference evidence="6 7" key="1">
    <citation type="journal article" date="2015" name="Int. J. Syst. Evol. Microbiol.">
        <title>Mariniphaga sediminis sp. nov., isolated from coastal sediment.</title>
        <authorList>
            <person name="Wang F.Q."/>
            <person name="Shen Q.Y."/>
            <person name="Chen G.J."/>
            <person name="Du Z.J."/>
        </authorList>
    </citation>
    <scope>NUCLEOTIDE SEQUENCE [LARGE SCALE GENOMIC DNA]</scope>
    <source>
        <strain evidence="6 7">SY21</strain>
    </source>
</reference>
<evidence type="ECO:0000256" key="2">
    <source>
        <dbReference type="ARBA" id="ARBA00022692"/>
    </source>
</evidence>
<evidence type="ECO:0000313" key="7">
    <source>
        <dbReference type="Proteomes" id="UP000266441"/>
    </source>
</evidence>
<dbReference type="PANTHER" id="PTHR43701:SF5">
    <property type="entry name" value="MEMBRANE TRANSPORTER PROTEIN-RELATED"/>
    <property type="match status" value="1"/>
</dbReference>
<feature type="transmembrane region" description="Helical" evidence="5">
    <location>
        <begin position="216"/>
        <end position="235"/>
    </location>
</feature>
<evidence type="ECO:0000256" key="4">
    <source>
        <dbReference type="ARBA" id="ARBA00023136"/>
    </source>
</evidence>
<gene>
    <name evidence="6" type="ORF">D1164_09090</name>
</gene>
<comment type="similarity">
    <text evidence="5">Belongs to the 4-toluene sulfonate uptake permease (TSUP) (TC 2.A.102) family.</text>
</comment>
<sequence length="266" mass="27836">MIFHSTFEYSYLLLPLIGFTIGLLASMMGSGGGFFFLPVLILFFDVPAQVAVATSLAATLPICIVGSYGHYRKGHTDLGIGLVFIITGILGAVAGARFTSIMTAGQLKTGFGIYSILISIPIFINSRKGRKAADGETKTPQRIGFKSISRGTFYGLLAGVITGTFGTSGVAPVLAGLFSLRMPVKLVVGTSILIVLVNTVSALSAHFFVGKIDLTLVYFLTSGAIVGAFAGPKILAGIKFGQAGNRIRIGYAVAMIVFGVIIILAK</sequence>
<feature type="transmembrane region" description="Helical" evidence="5">
    <location>
        <begin position="247"/>
        <end position="265"/>
    </location>
</feature>
<dbReference type="RefSeq" id="WP_119349638.1">
    <property type="nucleotide sequence ID" value="NZ_QWET01000005.1"/>
</dbReference>
<feature type="transmembrane region" description="Helical" evidence="5">
    <location>
        <begin position="104"/>
        <end position="124"/>
    </location>
</feature>
<dbReference type="PANTHER" id="PTHR43701">
    <property type="entry name" value="MEMBRANE TRANSPORTER PROTEIN MJ0441-RELATED"/>
    <property type="match status" value="1"/>
</dbReference>
<feature type="transmembrane region" description="Helical" evidence="5">
    <location>
        <begin position="12"/>
        <end position="44"/>
    </location>
</feature>
<protein>
    <recommendedName>
        <fullName evidence="5">Probable membrane transporter protein</fullName>
    </recommendedName>
</protein>
<dbReference type="InterPro" id="IPR051598">
    <property type="entry name" value="TSUP/Inactive_protease-like"/>
</dbReference>
<dbReference type="EMBL" id="QWET01000005">
    <property type="protein sequence ID" value="RIH65796.1"/>
    <property type="molecule type" value="Genomic_DNA"/>
</dbReference>
<comment type="subcellular location">
    <subcellularLocation>
        <location evidence="5">Cell membrane</location>
        <topology evidence="5">Multi-pass membrane protein</topology>
    </subcellularLocation>
    <subcellularLocation>
        <location evidence="1">Membrane</location>
        <topology evidence="1">Multi-pass membrane protein</topology>
    </subcellularLocation>
</comment>
<keyword evidence="5" id="KW-1003">Cell membrane</keyword>
<evidence type="ECO:0000256" key="5">
    <source>
        <dbReference type="RuleBase" id="RU363041"/>
    </source>
</evidence>
<proteinExistence type="inferred from homology"/>
<name>A0A399D2U3_9BACT</name>
<keyword evidence="2 5" id="KW-0812">Transmembrane</keyword>
<evidence type="ECO:0000313" key="6">
    <source>
        <dbReference type="EMBL" id="RIH65796.1"/>
    </source>
</evidence>